<sequence length="127" mass="14666">MIIITNKKKEMDLEDLIAETEQKILNNEYYEDVDVEYKDAILHVRIRPISQNHFVNISRNTKALETAEFHTLMIKECVINKHDNKPFTREQINKLFTGGLAFALSMKCIEVSGISLDDNQLAKLKKG</sequence>
<dbReference type="PATRIC" id="fig|294671.3.peg.1839"/>
<gene>
    <name evidence="1" type="ORF">YLM1_1770</name>
</gene>
<dbReference type="EMBL" id="CP014265">
    <property type="protein sequence ID" value="AMK16325.1"/>
    <property type="molecule type" value="Genomic_DNA"/>
</dbReference>
<dbReference type="KEGG" id="mol:YLM1_1770"/>
<evidence type="ECO:0000313" key="2">
    <source>
        <dbReference type="Proteomes" id="UP000066376"/>
    </source>
</evidence>
<reference evidence="1 2" key="1">
    <citation type="journal article" date="2016" name="Genome Announc.">
        <title>Draft Genome Sequence of the Rumen Methanogen Methanobrevibacter olleyae YLM1.</title>
        <authorList>
            <person name="Kelly W.J."/>
            <person name="Li D."/>
            <person name="Lambie S.C."/>
            <person name="Cox F."/>
            <person name="Attwood G.T."/>
            <person name="Altermann E."/>
            <person name="Leahy S.C."/>
        </authorList>
    </citation>
    <scope>NUCLEOTIDE SEQUENCE [LARGE SCALE GENOMIC DNA]</scope>
    <source>
        <strain evidence="1 2">YLM1</strain>
    </source>
</reference>
<organism evidence="1 2">
    <name type="scientific">Methanobrevibacter olleyae</name>
    <dbReference type="NCBI Taxonomy" id="294671"/>
    <lineage>
        <taxon>Archaea</taxon>
        <taxon>Methanobacteriati</taxon>
        <taxon>Methanobacteriota</taxon>
        <taxon>Methanomada group</taxon>
        <taxon>Methanobacteria</taxon>
        <taxon>Methanobacteriales</taxon>
        <taxon>Methanobacteriaceae</taxon>
        <taxon>Methanobrevibacter</taxon>
    </lineage>
</organism>
<proteinExistence type="predicted"/>
<evidence type="ECO:0000313" key="1">
    <source>
        <dbReference type="EMBL" id="AMK16325.1"/>
    </source>
</evidence>
<name>A0A126R3T1_METOL</name>
<dbReference type="STRING" id="294671.YLM1_1770"/>
<dbReference type="AlphaFoldDB" id="A0A126R3T1"/>
<keyword evidence="2" id="KW-1185">Reference proteome</keyword>
<dbReference type="RefSeq" id="WP_067148717.1">
    <property type="nucleotide sequence ID" value="NZ_CP014265.1"/>
</dbReference>
<dbReference type="GeneID" id="28490079"/>
<protein>
    <submittedName>
        <fullName evidence="1">Uncharacterized protein</fullName>
    </submittedName>
</protein>
<dbReference type="Proteomes" id="UP000066376">
    <property type="component" value="Chromosome"/>
</dbReference>
<reference evidence="2" key="2">
    <citation type="submission" date="2016-02" db="EMBL/GenBank/DDBJ databases">
        <title>The draft genome sequence of the rumen methanogen Methanobrevibacter olleyae YLM1.</title>
        <authorList>
            <consortium name="New Zealand Agricultural Greenhouse Gas Research Centre/Pastoral Greenhouse Gas Research Consortium"/>
            <person name="Kelly W.J."/>
            <person name="Li D."/>
            <person name="Lambie S.C."/>
            <person name="Attwood G.T."/>
            <person name="Altermann E."/>
            <person name="Leahy S.C."/>
        </authorList>
    </citation>
    <scope>NUCLEOTIDE SEQUENCE [LARGE SCALE GENOMIC DNA]</scope>
    <source>
        <strain evidence="2">YLM1</strain>
    </source>
</reference>
<accession>A0A126R3T1</accession>